<name>A0A2M8QWS5_9BRAD</name>
<protein>
    <submittedName>
        <fullName evidence="1">Uncharacterized protein</fullName>
    </submittedName>
</protein>
<evidence type="ECO:0000313" key="1">
    <source>
        <dbReference type="EMBL" id="PJG50022.1"/>
    </source>
</evidence>
<reference evidence="1 2" key="1">
    <citation type="submission" date="2017-11" db="EMBL/GenBank/DDBJ databases">
        <title>Bradyrhizobium forestalis sp. nov., an efficient nitrogen-fixing bacterium isolated from nodules of forest legume species in the Amazon.</title>
        <authorList>
            <person name="Costa E.M."/>
            <person name="Guimaraes A."/>
            <person name="Carvalho T.S."/>
            <person name="Rodrigues T.L."/>
            <person name="Ribeiro P.R.A."/>
            <person name="Lebbe L."/>
            <person name="Willems A."/>
            <person name="Moreira F.M.S."/>
        </authorList>
    </citation>
    <scope>NUCLEOTIDE SEQUENCE [LARGE SCALE GENOMIC DNA]</scope>
    <source>
        <strain evidence="1 2">INPA54B</strain>
    </source>
</reference>
<keyword evidence="2" id="KW-1185">Reference proteome</keyword>
<proteinExistence type="predicted"/>
<dbReference type="Proteomes" id="UP000231194">
    <property type="component" value="Unassembled WGS sequence"/>
</dbReference>
<evidence type="ECO:0000313" key="2">
    <source>
        <dbReference type="Proteomes" id="UP000231194"/>
    </source>
</evidence>
<accession>A0A2M8QWS5</accession>
<dbReference type="AlphaFoldDB" id="A0A2M8QWS5"/>
<dbReference type="EMBL" id="PGVG01000090">
    <property type="protein sequence ID" value="PJG50022.1"/>
    <property type="molecule type" value="Genomic_DNA"/>
</dbReference>
<gene>
    <name evidence="1" type="ORF">CVM73_38605</name>
</gene>
<organism evidence="1 2">
    <name type="scientific">Bradyrhizobium forestalis</name>
    <dbReference type="NCBI Taxonomy" id="1419263"/>
    <lineage>
        <taxon>Bacteria</taxon>
        <taxon>Pseudomonadati</taxon>
        <taxon>Pseudomonadota</taxon>
        <taxon>Alphaproteobacteria</taxon>
        <taxon>Hyphomicrobiales</taxon>
        <taxon>Nitrobacteraceae</taxon>
        <taxon>Bradyrhizobium</taxon>
    </lineage>
</organism>
<comment type="caution">
    <text evidence="1">The sequence shown here is derived from an EMBL/GenBank/DDBJ whole genome shotgun (WGS) entry which is preliminary data.</text>
</comment>
<sequence>MICMTRIQHHLHRRFDIFAYTRGAAAFSSTTKPIFSLATELFSDQARRALHGIAGQSSAFLPARAIRERGDLRPLRPAQEREMLVLDIPQPNIAAQGRIGTSLLAIICICHR</sequence>